<gene>
    <name evidence="2" type="ORF">GCM10023226_24500</name>
</gene>
<dbReference type="EMBL" id="BAABIM010000002">
    <property type="protein sequence ID" value="GAA4685885.1"/>
    <property type="molecule type" value="Genomic_DNA"/>
</dbReference>
<organism evidence="2 3">
    <name type="scientific">Nocardioides nanhaiensis</name>
    <dbReference type="NCBI Taxonomy" id="1476871"/>
    <lineage>
        <taxon>Bacteria</taxon>
        <taxon>Bacillati</taxon>
        <taxon>Actinomycetota</taxon>
        <taxon>Actinomycetes</taxon>
        <taxon>Propionibacteriales</taxon>
        <taxon>Nocardioidaceae</taxon>
        <taxon>Nocardioides</taxon>
    </lineage>
</organism>
<accession>A0ABP8WB21</accession>
<feature type="region of interest" description="Disordered" evidence="1">
    <location>
        <begin position="1"/>
        <end position="34"/>
    </location>
</feature>
<proteinExistence type="predicted"/>
<protein>
    <submittedName>
        <fullName evidence="2">Uncharacterized protein</fullName>
    </submittedName>
</protein>
<reference evidence="3" key="1">
    <citation type="journal article" date="2019" name="Int. J. Syst. Evol. Microbiol.">
        <title>The Global Catalogue of Microorganisms (GCM) 10K type strain sequencing project: providing services to taxonomists for standard genome sequencing and annotation.</title>
        <authorList>
            <consortium name="The Broad Institute Genomics Platform"/>
            <consortium name="The Broad Institute Genome Sequencing Center for Infectious Disease"/>
            <person name="Wu L."/>
            <person name="Ma J."/>
        </authorList>
    </citation>
    <scope>NUCLEOTIDE SEQUENCE [LARGE SCALE GENOMIC DNA]</scope>
    <source>
        <strain evidence="3">JCM 18127</strain>
    </source>
</reference>
<keyword evidence="3" id="KW-1185">Reference proteome</keyword>
<evidence type="ECO:0000313" key="3">
    <source>
        <dbReference type="Proteomes" id="UP001500621"/>
    </source>
</evidence>
<name>A0ABP8WB21_9ACTN</name>
<evidence type="ECO:0000313" key="2">
    <source>
        <dbReference type="EMBL" id="GAA4685885.1"/>
    </source>
</evidence>
<dbReference type="Proteomes" id="UP001500621">
    <property type="component" value="Unassembled WGS sequence"/>
</dbReference>
<comment type="caution">
    <text evidence="2">The sequence shown here is derived from an EMBL/GenBank/DDBJ whole genome shotgun (WGS) entry which is preliminary data.</text>
</comment>
<sequence>MTLHSLGATTPGATTTSTPTTPHLRSVADPVADPADDFDARLARIVARRKQFQDRHAQRLTALMAQRDDLRGVHALADLVDDAIRWTA</sequence>
<feature type="compositionally biased region" description="Low complexity" evidence="1">
    <location>
        <begin position="7"/>
        <end position="33"/>
    </location>
</feature>
<dbReference type="RefSeq" id="WP_345266161.1">
    <property type="nucleotide sequence ID" value="NZ_BAABIM010000002.1"/>
</dbReference>
<evidence type="ECO:0000256" key="1">
    <source>
        <dbReference type="SAM" id="MobiDB-lite"/>
    </source>
</evidence>